<accession>A0A4D4KRW9</accession>
<evidence type="ECO:0000313" key="2">
    <source>
        <dbReference type="Proteomes" id="UP000299290"/>
    </source>
</evidence>
<comment type="caution">
    <text evidence="1">The sequence shown here is derived from an EMBL/GenBank/DDBJ whole genome shotgun (WGS) entry which is preliminary data.</text>
</comment>
<reference evidence="1 2" key="1">
    <citation type="journal article" date="2020" name="Int. J. Syst. Evol. Microbiol.">
        <title>Reclassification of Streptomyces castelarensis and Streptomyces sporoclivatus as later heterotypic synonyms of Streptomyces antimycoticus.</title>
        <authorList>
            <person name="Komaki H."/>
            <person name="Tamura T."/>
        </authorList>
    </citation>
    <scope>NUCLEOTIDE SEQUENCE [LARGE SCALE GENOMIC DNA]</scope>
    <source>
        <strain evidence="1 2">NBRC 12839</strain>
    </source>
</reference>
<dbReference type="EMBL" id="BJHV01000003">
    <property type="protein sequence ID" value="GDY49330.1"/>
    <property type="molecule type" value="Genomic_DNA"/>
</dbReference>
<evidence type="ECO:0000313" key="1">
    <source>
        <dbReference type="EMBL" id="GDY49330.1"/>
    </source>
</evidence>
<dbReference type="AlphaFoldDB" id="A0A4D4KRW9"/>
<keyword evidence="2" id="KW-1185">Reference proteome</keyword>
<gene>
    <name evidence="1" type="ORF">SANT12839_102120</name>
</gene>
<dbReference type="Proteomes" id="UP000299290">
    <property type="component" value="Unassembled WGS sequence"/>
</dbReference>
<dbReference type="RefSeq" id="WP_137970657.1">
    <property type="nucleotide sequence ID" value="NZ_BJHV01000003.1"/>
</dbReference>
<organism evidence="1 2">
    <name type="scientific">Streptomyces antimycoticus</name>
    <dbReference type="NCBI Taxonomy" id="68175"/>
    <lineage>
        <taxon>Bacteria</taxon>
        <taxon>Bacillati</taxon>
        <taxon>Actinomycetota</taxon>
        <taxon>Actinomycetes</taxon>
        <taxon>Kitasatosporales</taxon>
        <taxon>Streptomycetaceae</taxon>
        <taxon>Streptomyces</taxon>
        <taxon>Streptomyces violaceusniger group</taxon>
    </lineage>
</organism>
<name>A0A4D4KRW9_9ACTN</name>
<protein>
    <submittedName>
        <fullName evidence="1">Uncharacterized protein</fullName>
    </submittedName>
</protein>
<proteinExistence type="predicted"/>
<sequence>MTGSSATLGTRTHTLDWLRTNPHAAGTGVAELAEHLMAAHPELPCADLHMSWAIRPAPGQPTHSLNVVLADGDTAAVATWATTLGTELTVDGARHTLNTTINGVGLRACAIVPEDQYPMDAAAFTPTEADFGLTLHGVPLIELGDEGGLLMALGHVPARQFAAAVSAWPRAMYGMRYRPDPPTSSPDLSPAPEYLWGRGEAYPTRSECRFALCDADAPYAVPVTQLVVEDVTVEDRAVLEHCPACGRASRSTRDRWLPGRTDHTGPVHTCSRCQQQWPALDVGKDPGFHDTSYEIAFCRACGCTDTAACDGGCWWAPNPLGIDLCSACYTAAPARAWEEVAAAGYGSPDSTPGRDSWLVIQAMRGVSVPVAVLEWAVRAARAARTTI</sequence>